<dbReference type="InterPro" id="IPR018389">
    <property type="entry name" value="DctP_fam"/>
</dbReference>
<comment type="caution">
    <text evidence="3">The sequence shown here is derived from an EMBL/GenBank/DDBJ whole genome shotgun (WGS) entry which is preliminary data.</text>
</comment>
<evidence type="ECO:0000256" key="1">
    <source>
        <dbReference type="ARBA" id="ARBA00022729"/>
    </source>
</evidence>
<keyword evidence="2" id="KW-0472">Membrane</keyword>
<dbReference type="GO" id="GO:0055085">
    <property type="term" value="P:transmembrane transport"/>
    <property type="evidence" value="ECO:0007669"/>
    <property type="project" value="InterPro"/>
</dbReference>
<dbReference type="Proteomes" id="UP000249396">
    <property type="component" value="Unassembled WGS sequence"/>
</dbReference>
<keyword evidence="1" id="KW-0732">Signal</keyword>
<keyword evidence="2" id="KW-0812">Transmembrane</keyword>
<dbReference type="Gene3D" id="3.40.190.170">
    <property type="entry name" value="Bacterial extracellular solute-binding protein, family 7"/>
    <property type="match status" value="1"/>
</dbReference>
<dbReference type="Pfam" id="PF03480">
    <property type="entry name" value="DctP"/>
    <property type="match status" value="1"/>
</dbReference>
<gene>
    <name evidence="3" type="ORF">DM484_21910</name>
</gene>
<reference evidence="3 4" key="1">
    <citation type="journal article" date="2018" name="Aquat. Microb. Ecol.">
        <title>Gammaproteobacterial methanotrophs dominate.</title>
        <authorList>
            <person name="Rissanen A.J."/>
            <person name="Saarenheimo J."/>
            <person name="Tiirola M."/>
            <person name="Peura S."/>
            <person name="Aalto S.L."/>
            <person name="Karvinen A."/>
            <person name="Nykanen H."/>
        </authorList>
    </citation>
    <scope>NUCLEOTIDE SEQUENCE [LARGE SCALE GENOMIC DNA]</scope>
    <source>
        <strain evidence="3">AMbin10</strain>
    </source>
</reference>
<dbReference type="InterPro" id="IPR038404">
    <property type="entry name" value="TRAP_DctP_sf"/>
</dbReference>
<dbReference type="PANTHER" id="PTHR33376:SF5">
    <property type="entry name" value="EXTRACYTOPLASMIC SOLUTE RECEPTOR PROTEIN"/>
    <property type="match status" value="1"/>
</dbReference>
<accession>A0A2W4QS85</accession>
<organism evidence="3 4">
    <name type="scientific">Candidatus Methylumidiphilus alinenensis</name>
    <dbReference type="NCBI Taxonomy" id="2202197"/>
    <lineage>
        <taxon>Bacteria</taxon>
        <taxon>Pseudomonadati</taxon>
        <taxon>Pseudomonadota</taxon>
        <taxon>Gammaproteobacteria</taxon>
        <taxon>Methylococcales</taxon>
        <taxon>Candidatus Methylumidiphilus</taxon>
    </lineage>
</organism>
<proteinExistence type="predicted"/>
<name>A0A2W4QS85_9GAMM</name>
<dbReference type="AlphaFoldDB" id="A0A2W4QS85"/>
<feature type="transmembrane region" description="Helical" evidence="2">
    <location>
        <begin position="30"/>
        <end position="50"/>
    </location>
</feature>
<evidence type="ECO:0000313" key="3">
    <source>
        <dbReference type="EMBL" id="PZN74026.1"/>
    </source>
</evidence>
<dbReference type="EMBL" id="QJPH01000438">
    <property type="protein sequence ID" value="PZN74026.1"/>
    <property type="molecule type" value="Genomic_DNA"/>
</dbReference>
<feature type="transmembrane region" description="Helical" evidence="2">
    <location>
        <begin position="62"/>
        <end position="81"/>
    </location>
</feature>
<dbReference type="PANTHER" id="PTHR33376">
    <property type="match status" value="1"/>
</dbReference>
<keyword evidence="2" id="KW-1133">Transmembrane helix</keyword>
<dbReference type="Gene3D" id="3.40.190.10">
    <property type="entry name" value="Periplasmic binding protein-like II"/>
    <property type="match status" value="1"/>
</dbReference>
<evidence type="ECO:0000256" key="2">
    <source>
        <dbReference type="SAM" id="Phobius"/>
    </source>
</evidence>
<protein>
    <submittedName>
        <fullName evidence="3">Uncharacterized protein</fullName>
    </submittedName>
</protein>
<evidence type="ECO:0000313" key="4">
    <source>
        <dbReference type="Proteomes" id="UP000249396"/>
    </source>
</evidence>
<sequence length="434" mass="50156">MQNYFLSILSFCERAPYCLGYAADIITVGSWVSYISIGIGLLIFVVSKLAPSWIPNKLLNTWKYLFGVSLLMALMSFFYNVGAVKGKSQYNWTLGTTWGSDFPILQTRIIEMAKEIQDASNQQLKIKVLSADEHEELKKMGIDQKNMLKAVSEKKIQMLHSAAYYWHNDIPAATFFAAVPFGMDRSEMEAWTGTSKDKDGNDEDAEGYRLWKELYAKKGLIPFPCGHSGPQMGGWFPREINKTSDFKELSMRIPYLGGLVLRKFGVNQNEVSIDAIKSYLESGPNYAVEWIGPFHDHHLHLDGVKPREHYYYEQGWQEPNTMFELVINKNAYEELSPHLQQLIKNIIRKYSLEISYDFETKNQEARDDMEENVIQFRRFPQLVIEDLRRASTDVINNEVHTKMTDKLGMEIYTSYKAFPQKRKFEPIKKCESSK</sequence>